<reference evidence="3 4" key="1">
    <citation type="submission" date="2013-11" db="EMBL/GenBank/DDBJ databases">
        <title>Genome sequencing of Stegodyphus mimosarum.</title>
        <authorList>
            <person name="Bechsgaard J."/>
        </authorList>
    </citation>
    <scope>NUCLEOTIDE SEQUENCE [LARGE SCALE GENOMIC DNA]</scope>
</reference>
<gene>
    <name evidence="3" type="ORF">X975_19992</name>
</gene>
<evidence type="ECO:0000313" key="3">
    <source>
        <dbReference type="EMBL" id="KFM71614.1"/>
    </source>
</evidence>
<accession>A0A087U2M5</accession>
<dbReference type="PANTHER" id="PTHR43108">
    <property type="entry name" value="N-ACETYLGLUCOSAMINE-6-SULFATASE FAMILY MEMBER"/>
    <property type="match status" value="1"/>
</dbReference>
<dbReference type="GO" id="GO:0008449">
    <property type="term" value="F:N-acetylglucosamine-6-sulfatase activity"/>
    <property type="evidence" value="ECO:0007669"/>
    <property type="project" value="TreeGrafter"/>
</dbReference>
<keyword evidence="4" id="KW-1185">Reference proteome</keyword>
<dbReference type="AlphaFoldDB" id="A0A087U2M5"/>
<dbReference type="PANTHER" id="PTHR43108:SF16">
    <property type="entry name" value="EXTRACELLULAR SULFATASE SULF-1 HOMOLOG"/>
    <property type="match status" value="1"/>
</dbReference>
<dbReference type="EMBL" id="KK117865">
    <property type="protein sequence ID" value="KFM71614.1"/>
    <property type="molecule type" value="Genomic_DNA"/>
</dbReference>
<dbReference type="OMA" id="HTERHSK"/>
<feature type="compositionally biased region" description="Basic and acidic residues" evidence="2">
    <location>
        <begin position="165"/>
        <end position="174"/>
    </location>
</feature>
<name>A0A087U2M5_STEMI</name>
<dbReference type="OrthoDB" id="6427746at2759"/>
<dbReference type="GO" id="GO:0005539">
    <property type="term" value="F:glycosaminoglycan binding"/>
    <property type="evidence" value="ECO:0007669"/>
    <property type="project" value="TreeGrafter"/>
</dbReference>
<dbReference type="STRING" id="407821.A0A087U2M5"/>
<sequence length="174" mass="21141">MKKMERKMRRKTKFENMTCNAEKMNCFTQDNNHWKTPPLWTEGPFCFCQNANNNTFWCLRTINESHNFLYCEFVTGFITFYDLRTDPYQMRNAVYELDYGTLEILRMQLNKLRSCKGAKECTMRYRYDGPRHQQRQRSAASSRTRSIRHWKNDQRFGGRNNPHSSHTERHSKWK</sequence>
<evidence type="ECO:0000256" key="1">
    <source>
        <dbReference type="ARBA" id="ARBA00008779"/>
    </source>
</evidence>
<evidence type="ECO:0000256" key="2">
    <source>
        <dbReference type="SAM" id="MobiDB-lite"/>
    </source>
</evidence>
<feature type="non-terminal residue" evidence="3">
    <location>
        <position position="174"/>
    </location>
</feature>
<evidence type="ECO:0000313" key="4">
    <source>
        <dbReference type="Proteomes" id="UP000054359"/>
    </source>
</evidence>
<organism evidence="3 4">
    <name type="scientific">Stegodyphus mimosarum</name>
    <name type="common">African social velvet spider</name>
    <dbReference type="NCBI Taxonomy" id="407821"/>
    <lineage>
        <taxon>Eukaryota</taxon>
        <taxon>Metazoa</taxon>
        <taxon>Ecdysozoa</taxon>
        <taxon>Arthropoda</taxon>
        <taxon>Chelicerata</taxon>
        <taxon>Arachnida</taxon>
        <taxon>Araneae</taxon>
        <taxon>Araneomorphae</taxon>
        <taxon>Entelegynae</taxon>
        <taxon>Eresoidea</taxon>
        <taxon>Eresidae</taxon>
        <taxon>Stegodyphus</taxon>
    </lineage>
</organism>
<feature type="region of interest" description="Disordered" evidence="2">
    <location>
        <begin position="129"/>
        <end position="174"/>
    </location>
</feature>
<comment type="similarity">
    <text evidence="1">Belongs to the sulfatase family.</text>
</comment>
<dbReference type="SUPFAM" id="SSF53649">
    <property type="entry name" value="Alkaline phosphatase-like"/>
    <property type="match status" value="1"/>
</dbReference>
<dbReference type="Proteomes" id="UP000054359">
    <property type="component" value="Unassembled WGS sequence"/>
</dbReference>
<proteinExistence type="inferred from homology"/>
<protein>
    <submittedName>
        <fullName evidence="3">Extracellular sulfatase Sulf-2</fullName>
    </submittedName>
</protein>
<dbReference type="InterPro" id="IPR017850">
    <property type="entry name" value="Alkaline_phosphatase_core_sf"/>
</dbReference>